<dbReference type="EMBL" id="KX701768">
    <property type="protein sequence ID" value="APD75724.1"/>
    <property type="molecule type" value="Genomic_DNA"/>
</dbReference>
<evidence type="ECO:0000256" key="7">
    <source>
        <dbReference type="ARBA" id="ARBA00023288"/>
    </source>
</evidence>
<proteinExistence type="predicted"/>
<feature type="region of interest" description="Disordered" evidence="8">
    <location>
        <begin position="191"/>
        <end position="221"/>
    </location>
</feature>
<evidence type="ECO:0000313" key="9">
    <source>
        <dbReference type="EMBL" id="APD75724.1"/>
    </source>
</evidence>
<keyword evidence="6" id="KW-0325">Glycoprotein</keyword>
<comment type="subcellular location">
    <subcellularLocation>
        <location evidence="2">Cell membrane</location>
        <topology evidence="2">Lipid-anchor</topology>
        <topology evidence="2">GPI-anchor</topology>
    </subcellularLocation>
</comment>
<feature type="compositionally biased region" description="Polar residues" evidence="8">
    <location>
        <begin position="25"/>
        <end position="38"/>
    </location>
</feature>
<evidence type="ECO:0000256" key="2">
    <source>
        <dbReference type="ARBA" id="ARBA00004609"/>
    </source>
</evidence>
<dbReference type="GO" id="GO:0005886">
    <property type="term" value="C:plasma membrane"/>
    <property type="evidence" value="ECO:0007669"/>
    <property type="project" value="UniProtKB-SubCell"/>
</dbReference>
<sequence>MGMIRGPGADRRHDKQRQRDRLTAGSKSGPSSHNSGRNNRGEQRKNCKGPQAGTTTEAQAKAVFLSTICSLAAVPTAPIVSALETTTTGLKSGSQATTIVKAAMQGAGLLYSDTTNIDKAALEKFIISTFGTREKAVEDDFIAPFSKVKLNYIANNKETTETPAAIAKRKNIAVALAFFSGKALKTDSIKNTNPDIGSKPTEKCKPDTKENECKKDEDGDYKDRKCKLKEGVKVEVNDGETANTTGSNSFVINKAPLMLAFLLL</sequence>
<reference evidence="9" key="1">
    <citation type="submission" date="2016-08" db="EMBL/GenBank/DDBJ databases">
        <title>VSG repertoire of Trypanosoma brucei EATRO 1125.</title>
        <authorList>
            <person name="Cross G.A."/>
        </authorList>
    </citation>
    <scope>NUCLEOTIDE SEQUENCE</scope>
    <source>
        <strain evidence="9">EATRO 1125</strain>
    </source>
</reference>
<dbReference type="VEuPathDB" id="TriTrypDB:Tb11.0680"/>
<dbReference type="AlphaFoldDB" id="A0A1J0RD18"/>
<feature type="compositionally biased region" description="Basic and acidic residues" evidence="8">
    <location>
        <begin position="200"/>
        <end position="221"/>
    </location>
</feature>
<accession>A0A1J0RD18</accession>
<keyword evidence="4" id="KW-0336">GPI-anchor</keyword>
<evidence type="ECO:0000256" key="3">
    <source>
        <dbReference type="ARBA" id="ARBA00022475"/>
    </source>
</evidence>
<protein>
    <submittedName>
        <fullName evidence="9">Variant surface glycoprotein 1125.5679</fullName>
    </submittedName>
</protein>
<evidence type="ECO:0000256" key="8">
    <source>
        <dbReference type="SAM" id="MobiDB-lite"/>
    </source>
</evidence>
<feature type="compositionally biased region" description="Basic and acidic residues" evidence="8">
    <location>
        <begin position="8"/>
        <end position="22"/>
    </location>
</feature>
<name>A0A1J0RD18_9TRYP</name>
<dbReference type="SUPFAM" id="SSF118251">
    <property type="entry name" value="Variant surface glycoprotein MITAT 1.2, VSG 221, C-terminal domain"/>
    <property type="match status" value="1"/>
</dbReference>
<organism evidence="9">
    <name type="scientific">Trypanosoma brucei</name>
    <dbReference type="NCBI Taxonomy" id="5691"/>
    <lineage>
        <taxon>Eukaryota</taxon>
        <taxon>Discoba</taxon>
        <taxon>Euglenozoa</taxon>
        <taxon>Kinetoplastea</taxon>
        <taxon>Metakinetoplastina</taxon>
        <taxon>Trypanosomatida</taxon>
        <taxon>Trypanosomatidae</taxon>
        <taxon>Trypanosoma</taxon>
    </lineage>
</organism>
<evidence type="ECO:0000256" key="5">
    <source>
        <dbReference type="ARBA" id="ARBA00023136"/>
    </source>
</evidence>
<evidence type="ECO:0000256" key="1">
    <source>
        <dbReference type="ARBA" id="ARBA00002523"/>
    </source>
</evidence>
<dbReference type="GO" id="GO:0098552">
    <property type="term" value="C:side of membrane"/>
    <property type="evidence" value="ECO:0007669"/>
    <property type="project" value="UniProtKB-KW"/>
</dbReference>
<feature type="region of interest" description="Disordered" evidence="8">
    <location>
        <begin position="1"/>
        <end position="53"/>
    </location>
</feature>
<keyword evidence="7" id="KW-0449">Lipoprotein</keyword>
<evidence type="ECO:0000256" key="6">
    <source>
        <dbReference type="ARBA" id="ARBA00023180"/>
    </source>
</evidence>
<evidence type="ECO:0000256" key="4">
    <source>
        <dbReference type="ARBA" id="ARBA00022622"/>
    </source>
</evidence>
<comment type="function">
    <text evidence="1">VSG forms a coat on the surface of the parasite. The trypanosome evades the immune response of the host by expressing a series of antigenically distinct VSGs from an estimated 1000 VSG genes.</text>
</comment>
<dbReference type="VEuPathDB" id="TriTrypDB:Tb427_000254000"/>
<keyword evidence="3" id="KW-1003">Cell membrane</keyword>
<keyword evidence="5" id="KW-0472">Membrane</keyword>
<dbReference type="InterPro" id="IPR027446">
    <property type="entry name" value="VSG_C_dom_sf"/>
</dbReference>